<dbReference type="PANTHER" id="PTHR23213">
    <property type="entry name" value="FORMIN-RELATED"/>
    <property type="match status" value="1"/>
</dbReference>
<dbReference type="InterPro" id="IPR027643">
    <property type="entry name" value="Formin-like_plant"/>
</dbReference>
<dbReference type="PANTHER" id="PTHR23213:SF257">
    <property type="entry name" value="FORMIN-LIKE PROTEIN 13"/>
    <property type="match status" value="1"/>
</dbReference>
<dbReference type="GO" id="GO:0045010">
    <property type="term" value="P:actin nucleation"/>
    <property type="evidence" value="ECO:0007669"/>
    <property type="project" value="InterPro"/>
</dbReference>
<organism evidence="2 3">
    <name type="scientific">Zizania palustris</name>
    <name type="common">Northern wild rice</name>
    <dbReference type="NCBI Taxonomy" id="103762"/>
    <lineage>
        <taxon>Eukaryota</taxon>
        <taxon>Viridiplantae</taxon>
        <taxon>Streptophyta</taxon>
        <taxon>Embryophyta</taxon>
        <taxon>Tracheophyta</taxon>
        <taxon>Spermatophyta</taxon>
        <taxon>Magnoliopsida</taxon>
        <taxon>Liliopsida</taxon>
        <taxon>Poales</taxon>
        <taxon>Poaceae</taxon>
        <taxon>BOP clade</taxon>
        <taxon>Oryzoideae</taxon>
        <taxon>Oryzeae</taxon>
        <taxon>Zizaniinae</taxon>
        <taxon>Zizania</taxon>
    </lineage>
</organism>
<proteinExistence type="predicted"/>
<gene>
    <name evidence="2" type="ORF">GUJ93_ZPchr0013g36739</name>
</gene>
<evidence type="ECO:0000313" key="3">
    <source>
        <dbReference type="Proteomes" id="UP000729402"/>
    </source>
</evidence>
<dbReference type="AlphaFoldDB" id="A0A8J5X0Y7"/>
<comment type="caution">
    <text evidence="2">The sequence shown here is derived from an EMBL/GenBank/DDBJ whole genome shotgun (WGS) entry which is preliminary data.</text>
</comment>
<dbReference type="Proteomes" id="UP000729402">
    <property type="component" value="Unassembled WGS sequence"/>
</dbReference>
<name>A0A8J5X0Y7_ZIZPA</name>
<sequence length="292" mass="31970">MTATVYSSDEEDTATFYTAPKTAKVVVQPKHKPAQHAGANSYAAHGRYRAGTATNDPPTTSSPAATPTPTPAAAEAEADRGGENSGDPSGGAQPPPPKPPHLKPLHWDKLRAISGRTTVWDQVKNSDSFRVNVGHHKEDKMSILSSTTFSIHCENCISSRIASLETTLYKMCMELLPMNHDSVLQIQHRQLLNQHRCKYEHIPHCTYPERLRSWQFQTTSNIASTSSETDSSSMNIACPDIADDHSGPCEVTLIRHFVKHHPCISRDLSCVSCHVQTPEQGSFRAGLEHGAV</sequence>
<evidence type="ECO:0000313" key="2">
    <source>
        <dbReference type="EMBL" id="KAG8099497.1"/>
    </source>
</evidence>
<accession>A0A8J5X0Y7</accession>
<dbReference type="GO" id="GO:0051015">
    <property type="term" value="F:actin filament binding"/>
    <property type="evidence" value="ECO:0007669"/>
    <property type="project" value="InterPro"/>
</dbReference>
<evidence type="ECO:0000256" key="1">
    <source>
        <dbReference type="SAM" id="MobiDB-lite"/>
    </source>
</evidence>
<reference evidence="2" key="2">
    <citation type="submission" date="2021-02" db="EMBL/GenBank/DDBJ databases">
        <authorList>
            <person name="Kimball J.A."/>
            <person name="Haas M.W."/>
            <person name="Macchietto M."/>
            <person name="Kono T."/>
            <person name="Duquette J."/>
            <person name="Shao M."/>
        </authorList>
    </citation>
    <scope>NUCLEOTIDE SEQUENCE</scope>
    <source>
        <tissue evidence="2">Fresh leaf tissue</tissue>
    </source>
</reference>
<reference evidence="2" key="1">
    <citation type="journal article" date="2021" name="bioRxiv">
        <title>Whole Genome Assembly and Annotation of Northern Wild Rice, Zizania palustris L., Supports a Whole Genome Duplication in the Zizania Genus.</title>
        <authorList>
            <person name="Haas M."/>
            <person name="Kono T."/>
            <person name="Macchietto M."/>
            <person name="Millas R."/>
            <person name="McGilp L."/>
            <person name="Shao M."/>
            <person name="Duquette J."/>
            <person name="Hirsch C.N."/>
            <person name="Kimball J."/>
        </authorList>
    </citation>
    <scope>NUCLEOTIDE SEQUENCE</scope>
    <source>
        <tissue evidence="2">Fresh leaf tissue</tissue>
    </source>
</reference>
<feature type="compositionally biased region" description="Low complexity" evidence="1">
    <location>
        <begin position="52"/>
        <end position="75"/>
    </location>
</feature>
<keyword evidence="3" id="KW-1185">Reference proteome</keyword>
<dbReference type="EMBL" id="JAAALK010000079">
    <property type="protein sequence ID" value="KAG8099497.1"/>
    <property type="molecule type" value="Genomic_DNA"/>
</dbReference>
<feature type="region of interest" description="Disordered" evidence="1">
    <location>
        <begin position="1"/>
        <end position="105"/>
    </location>
</feature>
<protein>
    <submittedName>
        <fullName evidence="2">Uncharacterized protein</fullName>
    </submittedName>
</protein>